<reference evidence="3 4" key="1">
    <citation type="submission" date="2021-03" db="EMBL/GenBank/DDBJ databases">
        <title>Complete genome of Parasphingorhabdus_sp.JHSY0214.</title>
        <authorList>
            <person name="Yoo J.H."/>
            <person name="Bae J.W."/>
        </authorList>
    </citation>
    <scope>NUCLEOTIDE SEQUENCE [LARGE SCALE GENOMIC DNA]</scope>
    <source>
        <strain evidence="3 4">JHSY0214</strain>
    </source>
</reference>
<feature type="signal peptide" evidence="1">
    <location>
        <begin position="1"/>
        <end position="21"/>
    </location>
</feature>
<dbReference type="InterPro" id="IPR000782">
    <property type="entry name" value="FAS1_domain"/>
</dbReference>
<dbReference type="RefSeq" id="WP_207987144.1">
    <property type="nucleotide sequence ID" value="NZ_CP071794.1"/>
</dbReference>
<evidence type="ECO:0000256" key="1">
    <source>
        <dbReference type="SAM" id="SignalP"/>
    </source>
</evidence>
<keyword evidence="1" id="KW-0732">Signal</keyword>
<protein>
    <submittedName>
        <fullName evidence="3">Fasciclin domain-containing protein</fullName>
    </submittedName>
</protein>
<name>A0ABX7T4Y9_9SPHN</name>
<dbReference type="PANTHER" id="PTHR10900:SF77">
    <property type="entry name" value="FI19380P1"/>
    <property type="match status" value="1"/>
</dbReference>
<sequence>MRIYSKIVLASAATIALAACAETATDATEDTDVVAEDVTEAETSEPATIVGVAQGNEDFATLVTAVTAADLGETLSGEGPFTVFAPTNDAFDKVDPETLSDLLTPEKKDDLTALLTYHVVAGKMTAADVVKAITDAGGTATLTTVQGAELKASLDGENVVLEDAAGGKSTVTMTDVEATNGVIHAIDTVVMPG</sequence>
<dbReference type="Proteomes" id="UP000663923">
    <property type="component" value="Chromosome"/>
</dbReference>
<organism evidence="3 4">
    <name type="scientific">Parasphingorhabdus cellanae</name>
    <dbReference type="NCBI Taxonomy" id="2806553"/>
    <lineage>
        <taxon>Bacteria</taxon>
        <taxon>Pseudomonadati</taxon>
        <taxon>Pseudomonadota</taxon>
        <taxon>Alphaproteobacteria</taxon>
        <taxon>Sphingomonadales</taxon>
        <taxon>Sphingomonadaceae</taxon>
        <taxon>Parasphingorhabdus</taxon>
    </lineage>
</organism>
<keyword evidence="4" id="KW-1185">Reference proteome</keyword>
<feature type="domain" description="FAS1" evidence="2">
    <location>
        <begin position="46"/>
        <end position="190"/>
    </location>
</feature>
<dbReference type="EMBL" id="CP071794">
    <property type="protein sequence ID" value="QTD55320.1"/>
    <property type="molecule type" value="Genomic_DNA"/>
</dbReference>
<dbReference type="Gene3D" id="2.30.180.10">
    <property type="entry name" value="FAS1 domain"/>
    <property type="match status" value="1"/>
</dbReference>
<evidence type="ECO:0000313" key="3">
    <source>
        <dbReference type="EMBL" id="QTD55320.1"/>
    </source>
</evidence>
<dbReference type="Pfam" id="PF02469">
    <property type="entry name" value="Fasciclin"/>
    <property type="match status" value="1"/>
</dbReference>
<evidence type="ECO:0000313" key="4">
    <source>
        <dbReference type="Proteomes" id="UP000663923"/>
    </source>
</evidence>
<dbReference type="PROSITE" id="PS50213">
    <property type="entry name" value="FAS1"/>
    <property type="match status" value="1"/>
</dbReference>
<feature type="chain" id="PRO_5047034686" evidence="1">
    <location>
        <begin position="22"/>
        <end position="193"/>
    </location>
</feature>
<gene>
    <name evidence="3" type="ORF">J4G78_14025</name>
</gene>
<dbReference type="PANTHER" id="PTHR10900">
    <property type="entry name" value="PERIOSTIN-RELATED"/>
    <property type="match status" value="1"/>
</dbReference>
<accession>A0ABX7T4Y9</accession>
<dbReference type="PROSITE" id="PS51257">
    <property type="entry name" value="PROKAR_LIPOPROTEIN"/>
    <property type="match status" value="1"/>
</dbReference>
<dbReference type="InterPro" id="IPR050904">
    <property type="entry name" value="Adhesion/Biosynth-related"/>
</dbReference>
<evidence type="ECO:0000259" key="2">
    <source>
        <dbReference type="PROSITE" id="PS50213"/>
    </source>
</evidence>
<dbReference type="InterPro" id="IPR036378">
    <property type="entry name" value="FAS1_dom_sf"/>
</dbReference>
<dbReference type="SUPFAM" id="SSF82153">
    <property type="entry name" value="FAS1 domain"/>
    <property type="match status" value="1"/>
</dbReference>
<proteinExistence type="predicted"/>
<dbReference type="SMART" id="SM00554">
    <property type="entry name" value="FAS1"/>
    <property type="match status" value="1"/>
</dbReference>